<dbReference type="Pfam" id="PF00445">
    <property type="entry name" value="Ribonuclease_T2"/>
    <property type="match status" value="1"/>
</dbReference>
<dbReference type="PANTHER" id="PTHR11240:SF22">
    <property type="entry name" value="RIBONUCLEASE T2"/>
    <property type="match status" value="1"/>
</dbReference>
<dbReference type="Proteomes" id="UP000198793">
    <property type="component" value="Unassembled WGS sequence"/>
</dbReference>
<comment type="similarity">
    <text evidence="1 2">Belongs to the RNase T2 family.</text>
</comment>
<protein>
    <submittedName>
        <fullName evidence="4">Ribonuclease T2</fullName>
    </submittedName>
</protein>
<evidence type="ECO:0000256" key="3">
    <source>
        <dbReference type="SAM" id="MobiDB-lite"/>
    </source>
</evidence>
<reference evidence="4 5" key="1">
    <citation type="submission" date="2016-10" db="EMBL/GenBank/DDBJ databases">
        <authorList>
            <person name="de Groot N.N."/>
        </authorList>
    </citation>
    <scope>NUCLEOTIDE SEQUENCE [LARGE SCALE GENOMIC DNA]</scope>
    <source>
        <strain evidence="5">L7-484,KACC 16230,DSM 25025</strain>
    </source>
</reference>
<evidence type="ECO:0000256" key="2">
    <source>
        <dbReference type="RuleBase" id="RU004328"/>
    </source>
</evidence>
<dbReference type="RefSeq" id="WP_244519430.1">
    <property type="nucleotide sequence ID" value="NZ_FNIT01000001.1"/>
</dbReference>
<feature type="region of interest" description="Disordered" evidence="3">
    <location>
        <begin position="106"/>
        <end position="126"/>
    </location>
</feature>
<dbReference type="GO" id="GO:0033897">
    <property type="term" value="F:ribonuclease T2 activity"/>
    <property type="evidence" value="ECO:0007669"/>
    <property type="project" value="InterPro"/>
</dbReference>
<dbReference type="SUPFAM" id="SSF55895">
    <property type="entry name" value="Ribonuclease Rh-like"/>
    <property type="match status" value="1"/>
</dbReference>
<evidence type="ECO:0000313" key="4">
    <source>
        <dbReference type="EMBL" id="SDN55207.1"/>
    </source>
</evidence>
<dbReference type="Gene3D" id="3.90.730.10">
    <property type="entry name" value="Ribonuclease T2-like"/>
    <property type="match status" value="1"/>
</dbReference>
<keyword evidence="5" id="KW-1185">Reference proteome</keyword>
<dbReference type="InterPro" id="IPR001568">
    <property type="entry name" value="RNase_T2-like"/>
</dbReference>
<dbReference type="InterPro" id="IPR036430">
    <property type="entry name" value="RNase_T2-like_sf"/>
</dbReference>
<gene>
    <name evidence="4" type="ORF">SAMN05192530_101231</name>
</gene>
<name>A0A1H0CBG0_9HYPH</name>
<organism evidence="4 5">
    <name type="scientific">Aureimonas jatrophae</name>
    <dbReference type="NCBI Taxonomy" id="1166073"/>
    <lineage>
        <taxon>Bacteria</taxon>
        <taxon>Pseudomonadati</taxon>
        <taxon>Pseudomonadota</taxon>
        <taxon>Alphaproteobacteria</taxon>
        <taxon>Hyphomicrobiales</taxon>
        <taxon>Aurantimonadaceae</taxon>
        <taxon>Aureimonas</taxon>
    </lineage>
</organism>
<dbReference type="EMBL" id="FNIT01000001">
    <property type="protein sequence ID" value="SDN55207.1"/>
    <property type="molecule type" value="Genomic_DNA"/>
</dbReference>
<evidence type="ECO:0000256" key="1">
    <source>
        <dbReference type="ARBA" id="ARBA00007469"/>
    </source>
</evidence>
<dbReference type="AlphaFoldDB" id="A0A1H0CBG0"/>
<dbReference type="STRING" id="1166073.SAMN05192530_101231"/>
<dbReference type="GO" id="GO:0003723">
    <property type="term" value="F:RNA binding"/>
    <property type="evidence" value="ECO:0007669"/>
    <property type="project" value="InterPro"/>
</dbReference>
<proteinExistence type="inferred from homology"/>
<evidence type="ECO:0000313" key="5">
    <source>
        <dbReference type="Proteomes" id="UP000198793"/>
    </source>
</evidence>
<sequence>MRHAQTLGLMLAFGSAWMLGPGLVSARAQVPMSGSFTAEASCFATPSIRSDDNPGRVVTVPGTSYVLLGRNNDPGSHYLIRVPGAAPERRWVAFGCGRVGEVSQSAERPAAPAAAPASPTATAGRPTSGYAQDFVLAASWQPAFCETRRRVRECRDGAADADGFTLHGVWPQPRDLAYCGVAAREKGLAESRRWLDLPELPLGAETRQRLAAVMPGVASGLDRYQWAKHGSCWGGAPDRFFARSAGLIQALNASPVRDLVLSRVGGTLSANEIRAAFDRAFGPGAGDRVLVDCSGGRGQEARIQEIRITLRGDLSADASLAELIAKAPTQPRGCREGIVDPPGFG</sequence>
<dbReference type="GO" id="GO:0006401">
    <property type="term" value="P:RNA catabolic process"/>
    <property type="evidence" value="ECO:0007669"/>
    <property type="project" value="TreeGrafter"/>
</dbReference>
<dbReference type="PANTHER" id="PTHR11240">
    <property type="entry name" value="RIBONUCLEASE T2"/>
    <property type="match status" value="1"/>
</dbReference>
<accession>A0A1H0CBG0</accession>